<dbReference type="SUPFAM" id="SSF52047">
    <property type="entry name" value="RNI-like"/>
    <property type="match status" value="1"/>
</dbReference>
<feature type="non-terminal residue" evidence="1">
    <location>
        <position position="1"/>
    </location>
</feature>
<dbReference type="AlphaFoldDB" id="S8E903"/>
<sequence length="405" mass="45769">LQVAKTCRAAHALALPYVLTEVTITHRGPDWSPEEDHLVLFCAYMLADATRRLPLLKCLRIESRSFRSLSGSCISLIEGAANSLRDYSTAQHLVPILRLSTNLRELSFQDAEEVFRAVPKIPDAIIELTGLNVIQFRGVHRQTTEVLSRMRSRPRTVDCYDDGRDPGCWPDYGPIPLGKTRFLHNFTASLVTLKLHGRCEIICDIEPDTVWSEVRSLDLGSHVINCPSGFAAFSRAFPQLRCLRLSGYSIYTRPISSGCWPYLDFVSTISPMPVVRTVRRLELHNSADRVPFYVQEHTCEEFLRLSAPVVLACGADEEILQSIHAAAIPSLRFLQLFFYPITRGSLPERHAVHMQHILVRIRLPPKSFVLGHSIFTQLCHRLGHGLPKVEGHTTPCRHDVHQRCI</sequence>
<dbReference type="OrthoDB" id="2785713at2759"/>
<dbReference type="HOGENOM" id="CLU_679779_0_0_1"/>
<evidence type="ECO:0000313" key="2">
    <source>
        <dbReference type="Proteomes" id="UP000015241"/>
    </source>
</evidence>
<organism evidence="1 2">
    <name type="scientific">Fomitopsis schrenkii</name>
    <name type="common">Brown rot fungus</name>
    <dbReference type="NCBI Taxonomy" id="2126942"/>
    <lineage>
        <taxon>Eukaryota</taxon>
        <taxon>Fungi</taxon>
        <taxon>Dikarya</taxon>
        <taxon>Basidiomycota</taxon>
        <taxon>Agaricomycotina</taxon>
        <taxon>Agaricomycetes</taxon>
        <taxon>Polyporales</taxon>
        <taxon>Fomitopsis</taxon>
    </lineage>
</organism>
<name>S8E903_FOMSC</name>
<dbReference type="InterPro" id="IPR032675">
    <property type="entry name" value="LRR_dom_sf"/>
</dbReference>
<keyword evidence="2" id="KW-1185">Reference proteome</keyword>
<dbReference type="InParanoid" id="S8E903"/>
<proteinExistence type="predicted"/>
<dbReference type="Gene3D" id="3.80.10.10">
    <property type="entry name" value="Ribonuclease Inhibitor"/>
    <property type="match status" value="1"/>
</dbReference>
<reference evidence="1 2" key="1">
    <citation type="journal article" date="2012" name="Science">
        <title>The Paleozoic origin of enzymatic lignin decomposition reconstructed from 31 fungal genomes.</title>
        <authorList>
            <person name="Floudas D."/>
            <person name="Binder M."/>
            <person name="Riley R."/>
            <person name="Barry K."/>
            <person name="Blanchette R.A."/>
            <person name="Henrissat B."/>
            <person name="Martinez A.T."/>
            <person name="Otillar R."/>
            <person name="Spatafora J.W."/>
            <person name="Yadav J.S."/>
            <person name="Aerts A."/>
            <person name="Benoit I."/>
            <person name="Boyd A."/>
            <person name="Carlson A."/>
            <person name="Copeland A."/>
            <person name="Coutinho P.M."/>
            <person name="de Vries R.P."/>
            <person name="Ferreira P."/>
            <person name="Findley K."/>
            <person name="Foster B."/>
            <person name="Gaskell J."/>
            <person name="Glotzer D."/>
            <person name="Gorecki P."/>
            <person name="Heitman J."/>
            <person name="Hesse C."/>
            <person name="Hori C."/>
            <person name="Igarashi K."/>
            <person name="Jurgens J.A."/>
            <person name="Kallen N."/>
            <person name="Kersten P."/>
            <person name="Kohler A."/>
            <person name="Kuees U."/>
            <person name="Kumar T.K.A."/>
            <person name="Kuo A."/>
            <person name="LaButti K."/>
            <person name="Larrondo L.F."/>
            <person name="Lindquist E."/>
            <person name="Ling A."/>
            <person name="Lombard V."/>
            <person name="Lucas S."/>
            <person name="Lundell T."/>
            <person name="Martin R."/>
            <person name="McLaughlin D.J."/>
            <person name="Morgenstern I."/>
            <person name="Morin E."/>
            <person name="Murat C."/>
            <person name="Nagy L.G."/>
            <person name="Nolan M."/>
            <person name="Ohm R.A."/>
            <person name="Patyshakuliyeva A."/>
            <person name="Rokas A."/>
            <person name="Ruiz-Duenas F.J."/>
            <person name="Sabat G."/>
            <person name="Salamov A."/>
            <person name="Samejima M."/>
            <person name="Schmutz J."/>
            <person name="Slot J.C."/>
            <person name="St John F."/>
            <person name="Stenlid J."/>
            <person name="Sun H."/>
            <person name="Sun S."/>
            <person name="Syed K."/>
            <person name="Tsang A."/>
            <person name="Wiebenga A."/>
            <person name="Young D."/>
            <person name="Pisabarro A."/>
            <person name="Eastwood D.C."/>
            <person name="Martin F."/>
            <person name="Cullen D."/>
            <person name="Grigoriev I.V."/>
            <person name="Hibbett D.S."/>
        </authorList>
    </citation>
    <scope>NUCLEOTIDE SEQUENCE</scope>
    <source>
        <strain evidence="2">FP-58527</strain>
    </source>
</reference>
<evidence type="ECO:0000313" key="1">
    <source>
        <dbReference type="EMBL" id="EPS99798.1"/>
    </source>
</evidence>
<gene>
    <name evidence="1" type="ORF">FOMPIDRAFT_1123875</name>
</gene>
<protein>
    <recommendedName>
        <fullName evidence="3">F-box domain-containing protein</fullName>
    </recommendedName>
</protein>
<dbReference type="EMBL" id="KE504154">
    <property type="protein sequence ID" value="EPS99798.1"/>
    <property type="molecule type" value="Genomic_DNA"/>
</dbReference>
<dbReference type="Proteomes" id="UP000015241">
    <property type="component" value="Unassembled WGS sequence"/>
</dbReference>
<accession>S8E903</accession>
<dbReference type="STRING" id="743788.S8E903"/>
<evidence type="ECO:0008006" key="3">
    <source>
        <dbReference type="Google" id="ProtNLM"/>
    </source>
</evidence>